<protein>
    <recommendedName>
        <fullName evidence="4 11">Diacylglycerol O-acyltransferase</fullName>
        <ecNumber evidence="4 11">2.3.1.20</ecNumber>
    </recommendedName>
</protein>
<evidence type="ECO:0000259" key="13">
    <source>
        <dbReference type="Pfam" id="PF03007"/>
    </source>
</evidence>
<evidence type="ECO:0000256" key="3">
    <source>
        <dbReference type="ARBA" id="ARBA00009587"/>
    </source>
</evidence>
<dbReference type="EC" id="2.3.1.20" evidence="4 11"/>
<dbReference type="KEGG" id="parq:DSM112329_04555"/>
<evidence type="ECO:0000256" key="2">
    <source>
        <dbReference type="ARBA" id="ARBA00005189"/>
    </source>
</evidence>
<keyword evidence="6 11" id="KW-0808">Transferase</keyword>
<keyword evidence="7 11" id="KW-0319">Glycerol metabolism</keyword>
<name>A0AAU7B1W1_9ACTN</name>
<proteinExistence type="inferred from homology"/>
<dbReference type="GO" id="GO:0071731">
    <property type="term" value="P:response to nitric oxide"/>
    <property type="evidence" value="ECO:0007669"/>
    <property type="project" value="TreeGrafter"/>
</dbReference>
<evidence type="ECO:0000256" key="11">
    <source>
        <dbReference type="RuleBase" id="RU361241"/>
    </source>
</evidence>
<dbReference type="GO" id="GO:0019432">
    <property type="term" value="P:triglyceride biosynthetic process"/>
    <property type="evidence" value="ECO:0007669"/>
    <property type="project" value="TreeGrafter"/>
</dbReference>
<comment type="similarity">
    <text evidence="3 11">Belongs to the long-chain O-acyltransferase family.</text>
</comment>
<dbReference type="PANTHER" id="PTHR31650:SF1">
    <property type="entry name" value="WAX ESTER SYNTHASE_DIACYLGLYCEROL ACYLTRANSFERASE 4-RELATED"/>
    <property type="match status" value="1"/>
</dbReference>
<dbReference type="SUPFAM" id="SSF52777">
    <property type="entry name" value="CoA-dependent acyltransferases"/>
    <property type="match status" value="1"/>
</dbReference>
<dbReference type="InterPro" id="IPR045034">
    <property type="entry name" value="O-acyltransferase_WSD1-like"/>
</dbReference>
<feature type="region of interest" description="Disordered" evidence="12">
    <location>
        <begin position="170"/>
        <end position="191"/>
    </location>
</feature>
<comment type="pathway">
    <text evidence="2">Lipid metabolism.</text>
</comment>
<evidence type="ECO:0000259" key="14">
    <source>
        <dbReference type="Pfam" id="PF06974"/>
    </source>
</evidence>
<dbReference type="GO" id="GO:0001666">
    <property type="term" value="P:response to hypoxia"/>
    <property type="evidence" value="ECO:0007669"/>
    <property type="project" value="TreeGrafter"/>
</dbReference>
<evidence type="ECO:0000313" key="15">
    <source>
        <dbReference type="EMBL" id="XAY07667.1"/>
    </source>
</evidence>
<evidence type="ECO:0000256" key="8">
    <source>
        <dbReference type="ARBA" id="ARBA00023098"/>
    </source>
</evidence>
<dbReference type="InterPro" id="IPR004255">
    <property type="entry name" value="O-acyltransferase_WSD1_N"/>
</dbReference>
<sequence>MSDTPDRARPLTAFDAQFLAAEAGNMTSNYCGLGIFGPDRHGEVLTRERVRALFQRRIERIPALRWRLQTSPLGLDHPSFVDGPVDLDAHVLQRTLPAPGGPVELAAVTADLMATRLDRRRPLWQFVLIDGLADGRVAVAMVFHHAAADALAFATILSLLLDVQPDPADRSDLPDVVPHTPPPPASHRAATTVRRTVTHPLRAARSGAKALPYLDQVPMLRALPGAQTAAKAARAGQGLRPGETKDHGEYLQAPKVRFNGPLSPGRSIAFGRVSLDVVRTLKSASGASFNDVVVGAVAGGLRRRLAATDGVPDEPLLAFVPSSVRTANSDGKISNAISSYVVPVPTQLADPVARLQAAAEGMNTAKARHADAPTTLLEDANELIFPLVFAPLAGGIMRLMGSGLLAPPLNLVLSNVPGPPVTLHLDGAPMEEVAPLSLIFDGAALNVTVVSYAGELEIGVVGDRELVPDAWDLVADIQAEFADLYAALPTPT</sequence>
<dbReference type="InterPro" id="IPR023213">
    <property type="entry name" value="CAT-like_dom_sf"/>
</dbReference>
<dbReference type="EMBL" id="CP114014">
    <property type="protein sequence ID" value="XAY07667.1"/>
    <property type="molecule type" value="Genomic_DNA"/>
</dbReference>
<dbReference type="GO" id="GO:0005886">
    <property type="term" value="C:plasma membrane"/>
    <property type="evidence" value="ECO:0007669"/>
    <property type="project" value="TreeGrafter"/>
</dbReference>
<evidence type="ECO:0000256" key="5">
    <source>
        <dbReference type="ARBA" id="ARBA00022516"/>
    </source>
</evidence>
<comment type="pathway">
    <text evidence="1 11">Glycerolipid metabolism; triacylglycerol biosynthesis.</text>
</comment>
<evidence type="ECO:0000256" key="9">
    <source>
        <dbReference type="ARBA" id="ARBA00023315"/>
    </source>
</evidence>
<evidence type="ECO:0000256" key="6">
    <source>
        <dbReference type="ARBA" id="ARBA00022679"/>
    </source>
</evidence>
<dbReference type="GO" id="GO:0004144">
    <property type="term" value="F:diacylglycerol O-acyltransferase activity"/>
    <property type="evidence" value="ECO:0007669"/>
    <property type="project" value="UniProtKB-EC"/>
</dbReference>
<accession>A0AAU7B1W1</accession>
<dbReference type="InterPro" id="IPR009721">
    <property type="entry name" value="O-acyltransferase_WSD1_C"/>
</dbReference>
<dbReference type="Gene3D" id="3.30.559.10">
    <property type="entry name" value="Chloramphenicol acetyltransferase-like domain"/>
    <property type="match status" value="1"/>
</dbReference>
<dbReference type="GO" id="GO:0051701">
    <property type="term" value="P:biological process involved in interaction with host"/>
    <property type="evidence" value="ECO:0007669"/>
    <property type="project" value="TreeGrafter"/>
</dbReference>
<dbReference type="PANTHER" id="PTHR31650">
    <property type="entry name" value="O-ACYLTRANSFERASE (WSD1-LIKE) FAMILY PROTEIN"/>
    <property type="match status" value="1"/>
</dbReference>
<dbReference type="GO" id="GO:0006071">
    <property type="term" value="P:glycerol metabolic process"/>
    <property type="evidence" value="ECO:0007669"/>
    <property type="project" value="UniProtKB-KW"/>
</dbReference>
<keyword evidence="8 11" id="KW-0443">Lipid metabolism</keyword>
<comment type="catalytic activity">
    <reaction evidence="10 11">
        <text>an acyl-CoA + a 1,2-diacyl-sn-glycerol = a triacyl-sn-glycerol + CoA</text>
        <dbReference type="Rhea" id="RHEA:10868"/>
        <dbReference type="ChEBI" id="CHEBI:17815"/>
        <dbReference type="ChEBI" id="CHEBI:57287"/>
        <dbReference type="ChEBI" id="CHEBI:58342"/>
        <dbReference type="ChEBI" id="CHEBI:64615"/>
        <dbReference type="EC" id="2.3.1.20"/>
    </reaction>
</comment>
<reference evidence="15" key="1">
    <citation type="submission" date="2022-12" db="EMBL/GenBank/DDBJ databases">
        <title>Paraconexibacter alkalitolerans sp. nov. and Baekduia alba sp. nov., isolated from soil and emended description of the genera Paraconexibacter (Chun et al., 2020) and Baekduia (An et al., 2020).</title>
        <authorList>
            <person name="Vieira S."/>
            <person name="Huber K.J."/>
            <person name="Geppert A."/>
            <person name="Wolf J."/>
            <person name="Neumann-Schaal M."/>
            <person name="Muesken M."/>
            <person name="Overmann J."/>
        </authorList>
    </citation>
    <scope>NUCLEOTIDE SEQUENCE</scope>
    <source>
        <strain evidence="15">AEG42_29</strain>
    </source>
</reference>
<dbReference type="RefSeq" id="WP_354698857.1">
    <property type="nucleotide sequence ID" value="NZ_CP114014.1"/>
</dbReference>
<gene>
    <name evidence="15" type="ORF">DSM112329_04555</name>
</gene>
<evidence type="ECO:0000256" key="1">
    <source>
        <dbReference type="ARBA" id="ARBA00004771"/>
    </source>
</evidence>
<organism evidence="15">
    <name type="scientific">Paraconexibacter sp. AEG42_29</name>
    <dbReference type="NCBI Taxonomy" id="2997339"/>
    <lineage>
        <taxon>Bacteria</taxon>
        <taxon>Bacillati</taxon>
        <taxon>Actinomycetota</taxon>
        <taxon>Thermoleophilia</taxon>
        <taxon>Solirubrobacterales</taxon>
        <taxon>Paraconexibacteraceae</taxon>
        <taxon>Paraconexibacter</taxon>
    </lineage>
</organism>
<keyword evidence="5 11" id="KW-0444">Lipid biosynthesis</keyword>
<dbReference type="Pfam" id="PF03007">
    <property type="entry name" value="WS_DGAT_cat"/>
    <property type="match status" value="1"/>
</dbReference>
<evidence type="ECO:0000256" key="7">
    <source>
        <dbReference type="ARBA" id="ARBA00022798"/>
    </source>
</evidence>
<dbReference type="InterPro" id="IPR014292">
    <property type="entry name" value="Acyl_transf_WS/DGAT"/>
</dbReference>
<feature type="domain" description="O-acyltransferase WSD1-like N-terminal" evidence="13">
    <location>
        <begin position="11"/>
        <end position="293"/>
    </location>
</feature>
<evidence type="ECO:0000256" key="10">
    <source>
        <dbReference type="ARBA" id="ARBA00048109"/>
    </source>
</evidence>
<evidence type="ECO:0000256" key="12">
    <source>
        <dbReference type="SAM" id="MobiDB-lite"/>
    </source>
</evidence>
<feature type="domain" description="O-acyltransferase WSD1 C-terminal" evidence="14">
    <location>
        <begin position="335"/>
        <end position="484"/>
    </location>
</feature>
<evidence type="ECO:0000256" key="4">
    <source>
        <dbReference type="ARBA" id="ARBA00013244"/>
    </source>
</evidence>
<dbReference type="Pfam" id="PF06974">
    <property type="entry name" value="WS_DGAT_C"/>
    <property type="match status" value="1"/>
</dbReference>
<keyword evidence="9 11" id="KW-0012">Acyltransferase</keyword>
<dbReference type="NCBIfam" id="TIGR02946">
    <property type="entry name" value="acyl_WS_DGAT"/>
    <property type="match status" value="1"/>
</dbReference>
<dbReference type="AlphaFoldDB" id="A0AAU7B1W1"/>